<evidence type="ECO:0000259" key="8">
    <source>
        <dbReference type="Pfam" id="PF13567"/>
    </source>
</evidence>
<feature type="domain" description="DUF4131" evidence="8">
    <location>
        <begin position="24"/>
        <end position="182"/>
    </location>
</feature>
<dbReference type="InterPro" id="IPR052159">
    <property type="entry name" value="Competence_DNA_uptake"/>
</dbReference>
<dbReference type="InterPro" id="IPR025405">
    <property type="entry name" value="DUF4131"/>
</dbReference>
<evidence type="ECO:0000256" key="5">
    <source>
        <dbReference type="ARBA" id="ARBA00023136"/>
    </source>
</evidence>
<gene>
    <name evidence="9" type="ORF">COX41_01870</name>
</gene>
<dbReference type="Pfam" id="PF03772">
    <property type="entry name" value="Competence"/>
    <property type="match status" value="1"/>
</dbReference>
<feature type="transmembrane region" description="Helical" evidence="6">
    <location>
        <begin position="430"/>
        <end position="456"/>
    </location>
</feature>
<dbReference type="Pfam" id="PF13567">
    <property type="entry name" value="DUF4131"/>
    <property type="match status" value="1"/>
</dbReference>
<keyword evidence="2" id="KW-1003">Cell membrane</keyword>
<dbReference type="InterPro" id="IPR004477">
    <property type="entry name" value="ComEC_N"/>
</dbReference>
<evidence type="ECO:0000313" key="10">
    <source>
        <dbReference type="Proteomes" id="UP000231292"/>
    </source>
</evidence>
<comment type="subcellular location">
    <subcellularLocation>
        <location evidence="1">Cell membrane</location>
        <topology evidence="1">Multi-pass membrane protein</topology>
    </subcellularLocation>
</comment>
<dbReference type="NCBIfam" id="TIGR00360">
    <property type="entry name" value="ComEC_N-term"/>
    <property type="match status" value="1"/>
</dbReference>
<feature type="transmembrane region" description="Helical" evidence="6">
    <location>
        <begin position="396"/>
        <end position="418"/>
    </location>
</feature>
<evidence type="ECO:0000256" key="1">
    <source>
        <dbReference type="ARBA" id="ARBA00004651"/>
    </source>
</evidence>
<evidence type="ECO:0008006" key="11">
    <source>
        <dbReference type="Google" id="ProtNLM"/>
    </source>
</evidence>
<organism evidence="9 10">
    <name type="scientific">Candidatus Sherwoodlollariibacterium unditelluris</name>
    <dbReference type="NCBI Taxonomy" id="1974757"/>
    <lineage>
        <taxon>Bacteria</taxon>
        <taxon>Pseudomonadati</taxon>
        <taxon>Candidatus Omnitrophota</taxon>
        <taxon>Candidatus Sherwoodlollariibacterium</taxon>
    </lineage>
</organism>
<reference evidence="9 10" key="1">
    <citation type="submission" date="2017-09" db="EMBL/GenBank/DDBJ databases">
        <title>Depth-based differentiation of microbial function through sediment-hosted aquifers and enrichment of novel symbionts in the deep terrestrial subsurface.</title>
        <authorList>
            <person name="Probst A.J."/>
            <person name="Ladd B."/>
            <person name="Jarett J.K."/>
            <person name="Geller-Mcgrath D.E."/>
            <person name="Sieber C.M."/>
            <person name="Emerson J.B."/>
            <person name="Anantharaman K."/>
            <person name="Thomas B.C."/>
            <person name="Malmstrom R."/>
            <person name="Stieglmeier M."/>
            <person name="Klingl A."/>
            <person name="Woyke T."/>
            <person name="Ryan C.M."/>
            <person name="Banfield J.F."/>
        </authorList>
    </citation>
    <scope>NUCLEOTIDE SEQUENCE [LARGE SCALE GENOMIC DNA]</scope>
    <source>
        <strain evidence="9">CG23_combo_of_CG06-09_8_20_14_all_41_10</strain>
    </source>
</reference>
<evidence type="ECO:0000256" key="6">
    <source>
        <dbReference type="SAM" id="Phobius"/>
    </source>
</evidence>
<evidence type="ECO:0000256" key="4">
    <source>
        <dbReference type="ARBA" id="ARBA00022989"/>
    </source>
</evidence>
<protein>
    <recommendedName>
        <fullName evidence="11">ComEC/Rec2-related protein domain-containing protein</fullName>
    </recommendedName>
</protein>
<evidence type="ECO:0000313" key="9">
    <source>
        <dbReference type="EMBL" id="PIP19636.1"/>
    </source>
</evidence>
<dbReference type="PANTHER" id="PTHR30619:SF1">
    <property type="entry name" value="RECOMBINATION PROTEIN 2"/>
    <property type="match status" value="1"/>
</dbReference>
<name>A0A2G9YK71_9BACT</name>
<feature type="transmembrane region" description="Helical" evidence="6">
    <location>
        <begin position="357"/>
        <end position="376"/>
    </location>
</feature>
<feature type="domain" description="ComEC/Rec2-related protein" evidence="7">
    <location>
        <begin position="242"/>
        <end position="462"/>
    </location>
</feature>
<accession>A0A2G9YK71</accession>
<sequence length="465" mass="52296">MKDNLGLITIWFCLGIIFTHLFRVPFWPVYIVELALIITCAFLIKKGLSFNILLFLLGFILGALCLKNSYITPKNDVSKYIYYKNNTVYLIKGFINNQPVIKDGRVSFIFRAEELQFDKDKYSAEAHTGASASEEAHLAILFAKVRSARYNSCGDILVYAKDTGRLAYGEELILLGNIHRPYRLFRGNISAVMCIKNNSALIRLNKNKGSLFRRLAFCLKDNIEAVFIKRLSPLTASIVDAMVLGEKRRILPIVYDSMIKSGTVHILVVSGFNVGIIAFMAGLFFKILRIPRKLRYFLIIFCLVFYCFITGASAPVVRATVMGIFLILGYFLKREPNITNSLSLAALFILVINPKELFSISFQLSFVSVAAIIYLYPRLKSLFRLEKIKIKFLKVIVEGCMVSLSAWLGTCGFIAYYFKIFSPVTVLANIFIVPLATLITLSGLSMVIISLILPLLSGPFVSTNE</sequence>
<feature type="transmembrane region" description="Helical" evidence="6">
    <location>
        <begin position="27"/>
        <end position="44"/>
    </location>
</feature>
<feature type="transmembrane region" description="Helical" evidence="6">
    <location>
        <begin position="264"/>
        <end position="285"/>
    </location>
</feature>
<evidence type="ECO:0000259" key="7">
    <source>
        <dbReference type="Pfam" id="PF03772"/>
    </source>
</evidence>
<dbReference type="GO" id="GO:0005886">
    <property type="term" value="C:plasma membrane"/>
    <property type="evidence" value="ECO:0007669"/>
    <property type="project" value="UniProtKB-SubCell"/>
</dbReference>
<feature type="transmembrane region" description="Helical" evidence="6">
    <location>
        <begin position="297"/>
        <end position="330"/>
    </location>
</feature>
<dbReference type="EMBL" id="PCRK01000035">
    <property type="protein sequence ID" value="PIP19636.1"/>
    <property type="molecule type" value="Genomic_DNA"/>
</dbReference>
<keyword evidence="3 6" id="KW-0812">Transmembrane</keyword>
<feature type="transmembrane region" description="Helical" evidence="6">
    <location>
        <begin position="5"/>
        <end position="21"/>
    </location>
</feature>
<dbReference type="AlphaFoldDB" id="A0A2G9YK71"/>
<comment type="caution">
    <text evidence="9">The sequence shown here is derived from an EMBL/GenBank/DDBJ whole genome shotgun (WGS) entry which is preliminary data.</text>
</comment>
<dbReference type="Proteomes" id="UP000231292">
    <property type="component" value="Unassembled WGS sequence"/>
</dbReference>
<feature type="transmembrane region" description="Helical" evidence="6">
    <location>
        <begin position="51"/>
        <end position="70"/>
    </location>
</feature>
<keyword evidence="4 6" id="KW-1133">Transmembrane helix</keyword>
<feature type="non-terminal residue" evidence="9">
    <location>
        <position position="465"/>
    </location>
</feature>
<proteinExistence type="predicted"/>
<keyword evidence="5 6" id="KW-0472">Membrane</keyword>
<evidence type="ECO:0000256" key="2">
    <source>
        <dbReference type="ARBA" id="ARBA00022475"/>
    </source>
</evidence>
<evidence type="ECO:0000256" key="3">
    <source>
        <dbReference type="ARBA" id="ARBA00022692"/>
    </source>
</evidence>
<dbReference type="PANTHER" id="PTHR30619">
    <property type="entry name" value="DNA INTERNALIZATION/COMPETENCE PROTEIN COMEC/REC2"/>
    <property type="match status" value="1"/>
</dbReference>